<dbReference type="EMBL" id="BAABCP010000001">
    <property type="protein sequence ID" value="GAA3932544.1"/>
    <property type="molecule type" value="Genomic_DNA"/>
</dbReference>
<organism evidence="1 2">
    <name type="scientific">Microbacterium soli</name>
    <dbReference type="NCBI Taxonomy" id="446075"/>
    <lineage>
        <taxon>Bacteria</taxon>
        <taxon>Bacillati</taxon>
        <taxon>Actinomycetota</taxon>
        <taxon>Actinomycetes</taxon>
        <taxon>Micrococcales</taxon>
        <taxon>Microbacteriaceae</taxon>
        <taxon>Microbacterium</taxon>
    </lineage>
</organism>
<reference evidence="2" key="1">
    <citation type="journal article" date="2019" name="Int. J. Syst. Evol. Microbiol.">
        <title>The Global Catalogue of Microorganisms (GCM) 10K type strain sequencing project: providing services to taxonomists for standard genome sequencing and annotation.</title>
        <authorList>
            <consortium name="The Broad Institute Genomics Platform"/>
            <consortium name="The Broad Institute Genome Sequencing Center for Infectious Disease"/>
            <person name="Wu L."/>
            <person name="Ma J."/>
        </authorList>
    </citation>
    <scope>NUCLEOTIDE SEQUENCE [LARGE SCALE GENOMIC DNA]</scope>
    <source>
        <strain evidence="2">JCM 17024</strain>
    </source>
</reference>
<name>A0ABP7MY32_9MICO</name>
<keyword evidence="2" id="KW-1185">Reference proteome</keyword>
<proteinExistence type="predicted"/>
<sequence>MENQAEETVELDGVEYALTFVGDLDDEQRVAQGMPPRGTACGCQECSCANEADLWWGGSPICGCCLADCPDVHPGNETHGI</sequence>
<accession>A0ABP7MY32</accession>
<protein>
    <recommendedName>
        <fullName evidence="3">4Fe-4S ferredoxin-type domain-containing protein</fullName>
    </recommendedName>
</protein>
<evidence type="ECO:0000313" key="2">
    <source>
        <dbReference type="Proteomes" id="UP001501591"/>
    </source>
</evidence>
<comment type="caution">
    <text evidence="1">The sequence shown here is derived from an EMBL/GenBank/DDBJ whole genome shotgun (WGS) entry which is preliminary data.</text>
</comment>
<evidence type="ECO:0000313" key="1">
    <source>
        <dbReference type="EMBL" id="GAA3932544.1"/>
    </source>
</evidence>
<evidence type="ECO:0008006" key="3">
    <source>
        <dbReference type="Google" id="ProtNLM"/>
    </source>
</evidence>
<gene>
    <name evidence="1" type="ORF">GCM10022383_08820</name>
</gene>
<dbReference type="Proteomes" id="UP001501591">
    <property type="component" value="Unassembled WGS sequence"/>
</dbReference>